<dbReference type="SMART" id="SM00327">
    <property type="entry name" value="VWA"/>
    <property type="match status" value="1"/>
</dbReference>
<dbReference type="Pfam" id="PF13768">
    <property type="entry name" value="VWA_3"/>
    <property type="match status" value="1"/>
</dbReference>
<evidence type="ECO:0000256" key="1">
    <source>
        <dbReference type="SAM" id="MobiDB-lite"/>
    </source>
</evidence>
<reference evidence="3 4" key="1">
    <citation type="submission" date="2020-07" db="EMBL/GenBank/DDBJ databases">
        <title>Sequencing the genomes of 1000 actinobacteria strains.</title>
        <authorList>
            <person name="Klenk H.-P."/>
        </authorList>
    </citation>
    <scope>NUCLEOTIDE SEQUENCE [LARGE SCALE GENOMIC DNA]</scope>
    <source>
        <strain evidence="3 4">DSM 42178</strain>
    </source>
</reference>
<name>A0A853A1C5_9ACTN</name>
<dbReference type="Proteomes" id="UP000567795">
    <property type="component" value="Unassembled WGS sequence"/>
</dbReference>
<organism evidence="3 4">
    <name type="scientific">Allostreptomyces psammosilenae</name>
    <dbReference type="NCBI Taxonomy" id="1892865"/>
    <lineage>
        <taxon>Bacteria</taxon>
        <taxon>Bacillati</taxon>
        <taxon>Actinomycetota</taxon>
        <taxon>Actinomycetes</taxon>
        <taxon>Kitasatosporales</taxon>
        <taxon>Streptomycetaceae</taxon>
        <taxon>Allostreptomyces</taxon>
    </lineage>
</organism>
<gene>
    <name evidence="3" type="ORF">FHU37_005395</name>
</gene>
<dbReference type="InterPro" id="IPR051266">
    <property type="entry name" value="CLCR"/>
</dbReference>
<evidence type="ECO:0000313" key="3">
    <source>
        <dbReference type="EMBL" id="NYI08366.1"/>
    </source>
</evidence>
<dbReference type="PANTHER" id="PTHR10579:SF43">
    <property type="entry name" value="ZINC FINGER (C3HC4-TYPE RING FINGER) FAMILY PROTEIN"/>
    <property type="match status" value="1"/>
</dbReference>
<protein>
    <recommendedName>
        <fullName evidence="2">VWFA domain-containing protein</fullName>
    </recommendedName>
</protein>
<proteinExistence type="predicted"/>
<dbReference type="InterPro" id="IPR041176">
    <property type="entry name" value="VWA_3_C"/>
</dbReference>
<feature type="region of interest" description="Disordered" evidence="1">
    <location>
        <begin position="437"/>
        <end position="456"/>
    </location>
</feature>
<keyword evidence="4" id="KW-1185">Reference proteome</keyword>
<dbReference type="Gene3D" id="2.60.40.3670">
    <property type="match status" value="1"/>
</dbReference>
<dbReference type="PANTHER" id="PTHR10579">
    <property type="entry name" value="CALCIUM-ACTIVATED CHLORIDE CHANNEL REGULATOR"/>
    <property type="match status" value="1"/>
</dbReference>
<dbReference type="EMBL" id="JACBZD010000002">
    <property type="protein sequence ID" value="NYI08366.1"/>
    <property type="molecule type" value="Genomic_DNA"/>
</dbReference>
<dbReference type="RefSeq" id="WP_179817192.1">
    <property type="nucleotide sequence ID" value="NZ_JACBZD010000002.1"/>
</dbReference>
<dbReference type="PROSITE" id="PS50234">
    <property type="entry name" value="VWFA"/>
    <property type="match status" value="1"/>
</dbReference>
<evidence type="ECO:0000313" key="4">
    <source>
        <dbReference type="Proteomes" id="UP000567795"/>
    </source>
</evidence>
<dbReference type="Gene3D" id="3.40.50.410">
    <property type="entry name" value="von Willebrand factor, type A domain"/>
    <property type="match status" value="1"/>
</dbReference>
<dbReference type="Pfam" id="PF18571">
    <property type="entry name" value="VWA_3_C"/>
    <property type="match status" value="1"/>
</dbReference>
<dbReference type="Gene3D" id="1.20.120.1690">
    <property type="match status" value="1"/>
</dbReference>
<dbReference type="InterPro" id="IPR036465">
    <property type="entry name" value="vWFA_dom_sf"/>
</dbReference>
<dbReference type="SUPFAM" id="SSF53300">
    <property type="entry name" value="vWA-like"/>
    <property type="match status" value="1"/>
</dbReference>
<sequence length="456" mass="48923">MSTPSGGAGNGDPRFRLSVYQNEFLPEGGTEVHAVVTVSAEGTGNEARHGRSPSDTPPGAVVIMIDCSGSMNYPATKLQAARQATAAAIDTVRDGVAFAVVAGTHEAREIYPGSGRMAVADEHTRAAAKHALRRLHADGGTAIGTWLKLAKQLLTPYGSAVRHAILLTDGKNEHEDPATLQATLEECQGWFTCDCRGIGTDWEVSELRRVAGALLGSVDIVADPAGLQADFEEVMARTMAKEVPDVYLRVWTPKFARLVYVKQVAPTIEDLTDRRIDVDPRNGDYPTGSWGDEERDYHICVQVPAQGVNDELAAARVSLVTAGPDGSPQVLTRGLVRAVWTDDLELSTRMNSQVVRYTGEAEIAEAIQQGIQAKGNGDFEEATAKLGRAVQLVHAAGNTEKKLLLDKVVEIIDPANGTVRLRTDVSREDDMTLDVASTRTVHRRPHSGPGAGRGPR</sequence>
<dbReference type="AlphaFoldDB" id="A0A853A1C5"/>
<dbReference type="InterPro" id="IPR002035">
    <property type="entry name" value="VWF_A"/>
</dbReference>
<evidence type="ECO:0000259" key="2">
    <source>
        <dbReference type="PROSITE" id="PS50234"/>
    </source>
</evidence>
<comment type="caution">
    <text evidence="3">The sequence shown here is derived from an EMBL/GenBank/DDBJ whole genome shotgun (WGS) entry which is preliminary data.</text>
</comment>
<accession>A0A853A1C5</accession>
<feature type="domain" description="VWFA" evidence="2">
    <location>
        <begin position="60"/>
        <end position="243"/>
    </location>
</feature>
<dbReference type="CDD" id="cd00198">
    <property type="entry name" value="vWFA"/>
    <property type="match status" value="1"/>
</dbReference>